<dbReference type="InterPro" id="IPR014777">
    <property type="entry name" value="4pyrrole_Mease_sub1"/>
</dbReference>
<name>A0AA35TIB4_GEOBA</name>
<comment type="catalytic activity">
    <reaction evidence="8">
        <text>precorrin-2 + NAD(+) = sirohydrochlorin + NADH + 2 H(+)</text>
        <dbReference type="Rhea" id="RHEA:15613"/>
        <dbReference type="ChEBI" id="CHEBI:15378"/>
        <dbReference type="ChEBI" id="CHEBI:57540"/>
        <dbReference type="ChEBI" id="CHEBI:57945"/>
        <dbReference type="ChEBI" id="CHEBI:58351"/>
        <dbReference type="ChEBI" id="CHEBI:58827"/>
        <dbReference type="EC" id="1.3.1.76"/>
    </reaction>
</comment>
<dbReference type="GO" id="GO:0032259">
    <property type="term" value="P:methylation"/>
    <property type="evidence" value="ECO:0007669"/>
    <property type="project" value="UniProtKB-KW"/>
</dbReference>
<organism evidence="12 13">
    <name type="scientific">Geodia barretti</name>
    <name type="common">Barrett's horny sponge</name>
    <dbReference type="NCBI Taxonomy" id="519541"/>
    <lineage>
        <taxon>Eukaryota</taxon>
        <taxon>Metazoa</taxon>
        <taxon>Porifera</taxon>
        <taxon>Demospongiae</taxon>
        <taxon>Heteroscleromorpha</taxon>
        <taxon>Tetractinellida</taxon>
        <taxon>Astrophorina</taxon>
        <taxon>Geodiidae</taxon>
        <taxon>Geodia</taxon>
    </lineage>
</organism>
<dbReference type="PANTHER" id="PTHR35330:SF1">
    <property type="entry name" value="SIROHEME BIOSYNTHESIS PROTEIN MET8"/>
    <property type="match status" value="1"/>
</dbReference>
<evidence type="ECO:0000256" key="7">
    <source>
        <dbReference type="ARBA" id="ARBA00023244"/>
    </source>
</evidence>
<keyword evidence="13" id="KW-1185">Reference proteome</keyword>
<dbReference type="EMBL" id="CASHTH010003643">
    <property type="protein sequence ID" value="CAI8047481.1"/>
    <property type="molecule type" value="Genomic_DNA"/>
</dbReference>
<dbReference type="InterPro" id="IPR028161">
    <property type="entry name" value="Met8-like"/>
</dbReference>
<evidence type="ECO:0000259" key="11">
    <source>
        <dbReference type="Pfam" id="PF14824"/>
    </source>
</evidence>
<feature type="compositionally biased region" description="Pro residues" evidence="9">
    <location>
        <begin position="331"/>
        <end position="344"/>
    </location>
</feature>
<dbReference type="FunFam" id="3.40.1010.10:FF:000001">
    <property type="entry name" value="Siroheme synthase"/>
    <property type="match status" value="1"/>
</dbReference>
<dbReference type="Gene3D" id="3.40.50.720">
    <property type="entry name" value="NAD(P)-binding Rossmann-like Domain"/>
    <property type="match status" value="1"/>
</dbReference>
<dbReference type="GO" id="GO:0043115">
    <property type="term" value="F:precorrin-2 dehydrogenase activity"/>
    <property type="evidence" value="ECO:0007669"/>
    <property type="project" value="UniProtKB-EC"/>
</dbReference>
<dbReference type="Pfam" id="PF00590">
    <property type="entry name" value="TP_methylase"/>
    <property type="match status" value="1"/>
</dbReference>
<accession>A0AA35TIB4</accession>
<sequence>MTTYYPVYLNLRGRRCVIVGGGTVAEGKITRLLDSGADICVVSPDATPGIRQFVAGGSVRWEQREYRHGDLDGAFIAIAATNVREVNRRIFEEAEQRGVMLNAVDDPPNCSFIAPSIVQRGPVTLAISTGGVSPALARKLRESLQTSEALGWAELSSIMAVARSHLRETGMLASIDPQRWQCCITPDLLAMVQDGRQVEATESLLAGLTGDDGRGLCKVYLIGAGPGDPGLLTVKGRDALERADVVVYDRLAHPSLLDYAPPSAERIFAGKARGQQELTQDGINDLLVQKAQAGHRVARLKGGDPFVFGRAARRPSPWPATASRSKSCPAYPRPSQLPPTPESP</sequence>
<feature type="domain" description="Tetrapyrrole methylase" evidence="10">
    <location>
        <begin position="218"/>
        <end position="312"/>
    </location>
</feature>
<keyword evidence="7" id="KW-0627">Porphyrin biosynthesis</keyword>
<keyword evidence="3" id="KW-0808">Transferase</keyword>
<reference evidence="12" key="1">
    <citation type="submission" date="2023-03" db="EMBL/GenBank/DDBJ databases">
        <authorList>
            <person name="Steffen K."/>
            <person name="Cardenas P."/>
        </authorList>
    </citation>
    <scope>NUCLEOTIDE SEQUENCE</scope>
</reference>
<dbReference type="SUPFAM" id="SSF75615">
    <property type="entry name" value="Siroheme synthase middle domains-like"/>
    <property type="match status" value="1"/>
</dbReference>
<comment type="caution">
    <text evidence="12">The sequence shown here is derived from an EMBL/GenBank/DDBJ whole genome shotgun (WGS) entry which is preliminary data.</text>
</comment>
<dbReference type="PANTHER" id="PTHR35330">
    <property type="entry name" value="SIROHEME BIOSYNTHESIS PROTEIN MET8"/>
    <property type="match status" value="1"/>
</dbReference>
<dbReference type="Gene3D" id="3.40.1010.10">
    <property type="entry name" value="Cobalt-precorrin-4 Transmethylase, Domain 1"/>
    <property type="match status" value="1"/>
</dbReference>
<dbReference type="GO" id="GO:0019354">
    <property type="term" value="P:siroheme biosynthetic process"/>
    <property type="evidence" value="ECO:0007669"/>
    <property type="project" value="InterPro"/>
</dbReference>
<evidence type="ECO:0000256" key="3">
    <source>
        <dbReference type="ARBA" id="ARBA00022679"/>
    </source>
</evidence>
<evidence type="ECO:0000313" key="12">
    <source>
        <dbReference type="EMBL" id="CAI8047481.1"/>
    </source>
</evidence>
<protein>
    <submittedName>
        <fullName evidence="12">Siroheme synthase 1</fullName>
    </submittedName>
</protein>
<dbReference type="GO" id="GO:0004325">
    <property type="term" value="F:ferrochelatase activity"/>
    <property type="evidence" value="ECO:0007669"/>
    <property type="project" value="InterPro"/>
</dbReference>
<dbReference type="Pfam" id="PF13241">
    <property type="entry name" value="NAD_binding_7"/>
    <property type="match status" value="1"/>
</dbReference>
<dbReference type="Proteomes" id="UP001174909">
    <property type="component" value="Unassembled WGS sequence"/>
</dbReference>
<feature type="region of interest" description="Disordered" evidence="9">
    <location>
        <begin position="308"/>
        <end position="344"/>
    </location>
</feature>
<feature type="domain" description="Siroheme synthase central" evidence="11">
    <location>
        <begin position="120"/>
        <end position="145"/>
    </location>
</feature>
<keyword evidence="5" id="KW-0560">Oxidoreductase</keyword>
<dbReference type="PROSITE" id="PS00839">
    <property type="entry name" value="SUMT_1"/>
    <property type="match status" value="1"/>
</dbReference>
<keyword evidence="4" id="KW-0949">S-adenosyl-L-methionine</keyword>
<dbReference type="Gene3D" id="3.30.160.110">
    <property type="entry name" value="Siroheme synthase, domain 2"/>
    <property type="match status" value="1"/>
</dbReference>
<dbReference type="InterPro" id="IPR028281">
    <property type="entry name" value="Sirohaem_synthase_central"/>
</dbReference>
<proteinExistence type="predicted"/>
<comment type="pathway">
    <text evidence="1">Porphyrin-containing compound metabolism; siroheme biosynthesis; sirohydrochlorin from precorrin-2: step 1/1.</text>
</comment>
<dbReference type="InterPro" id="IPR003043">
    <property type="entry name" value="Uropor_MeTrfase_CS"/>
</dbReference>
<keyword evidence="2" id="KW-0489">Methyltransferase</keyword>
<dbReference type="NCBIfam" id="TIGR01470">
    <property type="entry name" value="cysG_Nterm"/>
    <property type="match status" value="1"/>
</dbReference>
<dbReference type="InterPro" id="IPR000878">
    <property type="entry name" value="4pyrrol_Mease"/>
</dbReference>
<evidence type="ECO:0000256" key="4">
    <source>
        <dbReference type="ARBA" id="ARBA00022691"/>
    </source>
</evidence>
<evidence type="ECO:0000256" key="9">
    <source>
        <dbReference type="SAM" id="MobiDB-lite"/>
    </source>
</evidence>
<evidence type="ECO:0000259" key="10">
    <source>
        <dbReference type="Pfam" id="PF00590"/>
    </source>
</evidence>
<dbReference type="InterPro" id="IPR036291">
    <property type="entry name" value="NAD(P)-bd_dom_sf"/>
</dbReference>
<evidence type="ECO:0000256" key="2">
    <source>
        <dbReference type="ARBA" id="ARBA00022603"/>
    </source>
</evidence>
<evidence type="ECO:0000313" key="13">
    <source>
        <dbReference type="Proteomes" id="UP001174909"/>
    </source>
</evidence>
<evidence type="ECO:0000256" key="5">
    <source>
        <dbReference type="ARBA" id="ARBA00023002"/>
    </source>
</evidence>
<evidence type="ECO:0000256" key="1">
    <source>
        <dbReference type="ARBA" id="ARBA00005010"/>
    </source>
</evidence>
<dbReference type="SUPFAM" id="SSF53790">
    <property type="entry name" value="Tetrapyrrole methylase"/>
    <property type="match status" value="1"/>
</dbReference>
<evidence type="ECO:0000256" key="6">
    <source>
        <dbReference type="ARBA" id="ARBA00023027"/>
    </source>
</evidence>
<dbReference type="GO" id="GO:0008168">
    <property type="term" value="F:methyltransferase activity"/>
    <property type="evidence" value="ECO:0007669"/>
    <property type="project" value="UniProtKB-KW"/>
</dbReference>
<gene>
    <name evidence="12" type="ORF">GBAR_LOCUS26240</name>
</gene>
<evidence type="ECO:0000256" key="8">
    <source>
        <dbReference type="ARBA" id="ARBA00047561"/>
    </source>
</evidence>
<dbReference type="InterPro" id="IPR006367">
    <property type="entry name" value="Sirohaem_synthase_N"/>
</dbReference>
<dbReference type="Pfam" id="PF14824">
    <property type="entry name" value="Sirohm_synth_M"/>
    <property type="match status" value="1"/>
</dbReference>
<dbReference type="InterPro" id="IPR035996">
    <property type="entry name" value="4pyrrol_Methylase_sf"/>
</dbReference>
<dbReference type="AlphaFoldDB" id="A0AA35TIB4"/>
<dbReference type="SUPFAM" id="SSF51735">
    <property type="entry name" value="NAD(P)-binding Rossmann-fold domains"/>
    <property type="match status" value="1"/>
</dbReference>
<keyword evidence="6" id="KW-0520">NAD</keyword>